<dbReference type="HOGENOM" id="CLU_1213876_0_0_6"/>
<gene>
    <name evidence="1" type="ordered locus">ECA1647</name>
</gene>
<dbReference type="KEGG" id="eca:ECA1647"/>
<organism evidence="1 2">
    <name type="scientific">Pectobacterium atrosepticum (strain SCRI 1043 / ATCC BAA-672)</name>
    <name type="common">Erwinia carotovora subsp. atroseptica</name>
    <dbReference type="NCBI Taxonomy" id="218491"/>
    <lineage>
        <taxon>Bacteria</taxon>
        <taxon>Pseudomonadati</taxon>
        <taxon>Pseudomonadota</taxon>
        <taxon>Gammaproteobacteria</taxon>
        <taxon>Enterobacterales</taxon>
        <taxon>Pectobacteriaceae</taxon>
        <taxon>Pectobacterium</taxon>
    </lineage>
</organism>
<dbReference type="OrthoDB" id="6433999at2"/>
<keyword evidence="2" id="KW-1185">Reference proteome</keyword>
<protein>
    <submittedName>
        <fullName evidence="1">Uncharacterized protein</fullName>
    </submittedName>
</protein>
<name>Q6D6N5_PECAS</name>
<dbReference type="EMBL" id="BX950851">
    <property type="protein sequence ID" value="CAG74551.1"/>
    <property type="molecule type" value="Genomic_DNA"/>
</dbReference>
<accession>Q6D6N5</accession>
<dbReference type="AlphaFoldDB" id="Q6D6N5"/>
<sequence length="228" mass="25726">MNNIKIIMLFHANQDIPFMTCIVKDVEKNEHGINLILENGNKVYVKDYDSYFLSEAANACDKERMVNVYERLISELSQVSEETIRSLMSETKTYNSQHPNTPVSVLDDYYYCGRGKANAPDDAALMNMLGLQDLRQALSQDSLLSELVASGDIVIHADMGFPVAESMNLGVSIDIWPVNPIHQRDLTKGYVVVFRNDEFEHEIEGDLYEALSQAVDRMKIAVVLVQSN</sequence>
<evidence type="ECO:0000313" key="2">
    <source>
        <dbReference type="Proteomes" id="UP000007966"/>
    </source>
</evidence>
<dbReference type="Proteomes" id="UP000007966">
    <property type="component" value="Chromosome"/>
</dbReference>
<dbReference type="PATRIC" id="fig|218491.5.peg.1682"/>
<reference evidence="1" key="1">
    <citation type="submission" date="2004-02" db="EMBL/GenBank/DDBJ databases">
        <title>The genome sequence of the enterobacterial phytopathogen Erwinia carotovora subsp. atroseptica SCRI1043 and functional genomic identification of novel virulence factors.</title>
        <authorList>
            <person name="Bell K.S."/>
            <person name="Sebaihia M."/>
            <person name="Pritchard L."/>
            <person name="Holden M."/>
            <person name="Hyman L.J."/>
            <person name="Holeva M.C."/>
            <person name="Thomson N.R."/>
            <person name="Bentley S.D."/>
            <person name="Churcher C."/>
            <person name="Mungall K."/>
            <person name="Atkin R."/>
            <person name="Bason N."/>
            <person name="Brooks K."/>
            <person name="Chillingworth T."/>
            <person name="Clark K."/>
            <person name="Doggett J."/>
            <person name="Fraser A."/>
            <person name="Hance Z."/>
            <person name="Hauser H."/>
            <person name="Jagels K."/>
            <person name="Moule S."/>
            <person name="Norbertczak H."/>
            <person name="Ormond D."/>
            <person name="Price C."/>
            <person name="Quail M.A."/>
            <person name="Sanders M."/>
            <person name="Walker D."/>
            <person name="Whitehead S."/>
            <person name="Salmond G.P.C."/>
            <person name="Birch P.R.J."/>
            <person name="Barrell B.G."/>
            <person name="Parkhill J."/>
            <person name="Toth I.K."/>
        </authorList>
    </citation>
    <scope>NUCLEOTIDE SEQUENCE</scope>
    <source>
        <strain evidence="1">SCRI1043</strain>
    </source>
</reference>
<proteinExistence type="predicted"/>
<dbReference type="RefSeq" id="WP_011093224.1">
    <property type="nucleotide sequence ID" value="NC_004547.2"/>
</dbReference>
<dbReference type="eggNOG" id="ENOG5034C0P">
    <property type="taxonomic scope" value="Bacteria"/>
</dbReference>
<evidence type="ECO:0000313" key="1">
    <source>
        <dbReference type="EMBL" id="CAG74551.1"/>
    </source>
</evidence>